<dbReference type="Gene3D" id="3.40.50.300">
    <property type="entry name" value="P-loop containing nucleotide triphosphate hydrolases"/>
    <property type="match status" value="1"/>
</dbReference>
<dbReference type="PRINTS" id="PR00449">
    <property type="entry name" value="RASTRNSFRMNG"/>
</dbReference>
<keyword evidence="2" id="KW-0547">Nucleotide-binding</keyword>
<dbReference type="PROSITE" id="PS51421">
    <property type="entry name" value="RAS"/>
    <property type="match status" value="1"/>
</dbReference>
<dbReference type="PROSITE" id="PS51419">
    <property type="entry name" value="RAB"/>
    <property type="match status" value="1"/>
</dbReference>
<dbReference type="SMART" id="SM00173">
    <property type="entry name" value="RAS"/>
    <property type="match status" value="1"/>
</dbReference>
<keyword evidence="4" id="KW-1185">Reference proteome</keyword>
<dbReference type="InterPro" id="IPR001806">
    <property type="entry name" value="Small_GTPase"/>
</dbReference>
<dbReference type="FunFam" id="3.40.50.300:FF:001447">
    <property type="entry name" value="Ras-related protein Rab-1B"/>
    <property type="match status" value="1"/>
</dbReference>
<accession>A0A1I8JGP2</accession>
<dbReference type="GO" id="GO:0003924">
    <property type="term" value="F:GTPase activity"/>
    <property type="evidence" value="ECO:0007669"/>
    <property type="project" value="InterPro"/>
</dbReference>
<dbReference type="WBParaSite" id="maker-uti_cns_0047553-snap-gene-0.8-mRNA-1">
    <property type="protein sequence ID" value="maker-uti_cns_0047553-snap-gene-0.8-mRNA-1"/>
    <property type="gene ID" value="maker-uti_cns_0047553-snap-gene-0.8"/>
</dbReference>
<dbReference type="SMART" id="SM00174">
    <property type="entry name" value="RHO"/>
    <property type="match status" value="1"/>
</dbReference>
<evidence type="ECO:0000256" key="3">
    <source>
        <dbReference type="SAM" id="MobiDB-lite"/>
    </source>
</evidence>
<dbReference type="NCBIfam" id="TIGR00231">
    <property type="entry name" value="small_GTP"/>
    <property type="match status" value="1"/>
</dbReference>
<dbReference type="SMART" id="SM00175">
    <property type="entry name" value="RAB"/>
    <property type="match status" value="1"/>
</dbReference>
<evidence type="ECO:0000313" key="4">
    <source>
        <dbReference type="Proteomes" id="UP000095280"/>
    </source>
</evidence>
<feature type="region of interest" description="Disordered" evidence="3">
    <location>
        <begin position="233"/>
        <end position="255"/>
    </location>
</feature>
<name>A0A1I8JGP2_9PLAT</name>
<evidence type="ECO:0000313" key="5">
    <source>
        <dbReference type="WBParaSite" id="maker-uti_cns_0047553-snap-gene-0.8-mRNA-1"/>
    </source>
</evidence>
<organism evidence="4 5">
    <name type="scientific">Macrostomum lignano</name>
    <dbReference type="NCBI Taxonomy" id="282301"/>
    <lineage>
        <taxon>Eukaryota</taxon>
        <taxon>Metazoa</taxon>
        <taxon>Spiralia</taxon>
        <taxon>Lophotrochozoa</taxon>
        <taxon>Platyhelminthes</taxon>
        <taxon>Rhabditophora</taxon>
        <taxon>Macrostomorpha</taxon>
        <taxon>Macrostomida</taxon>
        <taxon>Macrostomidae</taxon>
        <taxon>Macrostomum</taxon>
    </lineage>
</organism>
<dbReference type="Proteomes" id="UP000095280">
    <property type="component" value="Unplaced"/>
</dbReference>
<dbReference type="GO" id="GO:0005525">
    <property type="term" value="F:GTP binding"/>
    <property type="evidence" value="ECO:0007669"/>
    <property type="project" value="InterPro"/>
</dbReference>
<reference evidence="5" key="1">
    <citation type="submission" date="2016-11" db="UniProtKB">
        <authorList>
            <consortium name="WormBaseParasite"/>
        </authorList>
    </citation>
    <scope>IDENTIFICATION</scope>
</reference>
<dbReference type="AlphaFoldDB" id="A0A1I8JGP2"/>
<comment type="similarity">
    <text evidence="1">Belongs to the small GTPase superfamily. Rab family.</text>
</comment>
<dbReference type="Pfam" id="PF00071">
    <property type="entry name" value="Ras"/>
    <property type="match status" value="1"/>
</dbReference>
<feature type="compositionally biased region" description="Low complexity" evidence="3">
    <location>
        <begin position="236"/>
        <end position="255"/>
    </location>
</feature>
<proteinExistence type="inferred from homology"/>
<dbReference type="InterPro" id="IPR027417">
    <property type="entry name" value="P-loop_NTPase"/>
</dbReference>
<evidence type="ECO:0000256" key="1">
    <source>
        <dbReference type="ARBA" id="ARBA00006270"/>
    </source>
</evidence>
<dbReference type="CDD" id="cd00154">
    <property type="entry name" value="Rab"/>
    <property type="match status" value="1"/>
</dbReference>
<evidence type="ECO:0000256" key="2">
    <source>
        <dbReference type="ARBA" id="ARBA00022741"/>
    </source>
</evidence>
<protein>
    <submittedName>
        <fullName evidence="5">Ras-domain-containing protein</fullName>
    </submittedName>
</protein>
<dbReference type="PANTHER" id="PTHR47978">
    <property type="match status" value="1"/>
</dbReference>
<sequence>MTLNAHQRGPAVIVVGAPGCGKTSLISRYVDNVFDANCLATVGIDVIFLAEQTGGLKPSLWDASGHQRFRHIVRGYLAGARAALLVYDLTNKDSLTAAGADWLQALREEAPADAVIVLVGAKADCSAAERQVSPEEAAAFAARHGLHATVEASALTGDGVDEAFEEVFDRLRVRAPPAPSAQEEPLILGRPGASAAAPLSTAPGKPGQWTLGACFSAIGHVICRRRGGGGGGGGTWLWQQQQQQSRSGSSTSSRV</sequence>
<dbReference type="InterPro" id="IPR005225">
    <property type="entry name" value="Small_GTP-bd"/>
</dbReference>
<dbReference type="SUPFAM" id="SSF52540">
    <property type="entry name" value="P-loop containing nucleoside triphosphate hydrolases"/>
    <property type="match status" value="1"/>
</dbReference>